<feature type="compositionally biased region" description="Low complexity" evidence="1">
    <location>
        <begin position="331"/>
        <end position="346"/>
    </location>
</feature>
<organism evidence="4 5">
    <name type="scientific">Orchesella dallaii</name>
    <dbReference type="NCBI Taxonomy" id="48710"/>
    <lineage>
        <taxon>Eukaryota</taxon>
        <taxon>Metazoa</taxon>
        <taxon>Ecdysozoa</taxon>
        <taxon>Arthropoda</taxon>
        <taxon>Hexapoda</taxon>
        <taxon>Collembola</taxon>
        <taxon>Entomobryomorpha</taxon>
        <taxon>Entomobryoidea</taxon>
        <taxon>Orchesellidae</taxon>
        <taxon>Orchesellinae</taxon>
        <taxon>Orchesella</taxon>
    </lineage>
</organism>
<gene>
    <name evidence="4" type="ORF">ODALV1_LOCUS19153</name>
</gene>
<evidence type="ECO:0000256" key="1">
    <source>
        <dbReference type="SAM" id="MobiDB-lite"/>
    </source>
</evidence>
<feature type="compositionally biased region" description="Polar residues" evidence="1">
    <location>
        <begin position="296"/>
        <end position="313"/>
    </location>
</feature>
<name>A0ABP1R693_9HEXA</name>
<protein>
    <recommendedName>
        <fullName evidence="6">Zonadhesin</fullName>
    </recommendedName>
</protein>
<keyword evidence="2" id="KW-1133">Transmembrane helix</keyword>
<sequence>MKRSNGGSYTIKLVLVASLLLYCLGLVSPVSSKLASNPDGRKKDDVFSKTGNHLTAVKEWIEKGKNSILKQPHWIKDGLLVKQIPKILSFHLGSASLRNRSKRESTKENAYTHPDEVLIPEKVPKGRVLPGTTLKVDKIPIHFHRRKRDITTKSSDKASIKAILAEAETASKGAANAAARATSAANSASEFAKEAMEAADEAKQYVEDLKAAYKELHRVKSKARSKDSKDDDDTYDSILSGRSFTSSEEAEAESTPQLSAEPEKVDVVTTDSPPLEITLPATSTEPPTTVEKIDSDASQILENDSEGNTFSEESTIDDSPKSSPIDEVPVTTTEPSEIISNESSPETESKSLDNLPIIANEETTAAPNTQVEEDPEVIISSTSSPLSPDAGGETTTAPPLTVPSSSSEKKLKESSQTPIDNSTEKPGRQIPPGLKKPSGKKNSSGDKRKKDSPSLSSTPASKAPNPGKSKDAIGTSKRAKPNKAKSSTPSVAGRSISDESDEDIADPSNLSSKSGEILDNGDHVSDWNNFANMRQSIEVKILMPIIFCWLITSSIIFFAIINNNK</sequence>
<evidence type="ECO:0000256" key="2">
    <source>
        <dbReference type="SAM" id="Phobius"/>
    </source>
</evidence>
<feature type="compositionally biased region" description="Polar residues" evidence="1">
    <location>
        <begin position="361"/>
        <end position="370"/>
    </location>
</feature>
<feature type="chain" id="PRO_5047082758" description="Zonadhesin" evidence="3">
    <location>
        <begin position="26"/>
        <end position="565"/>
    </location>
</feature>
<keyword evidence="3" id="KW-0732">Signal</keyword>
<proteinExistence type="predicted"/>
<reference evidence="4 5" key="1">
    <citation type="submission" date="2024-08" db="EMBL/GenBank/DDBJ databases">
        <authorList>
            <person name="Cucini C."/>
            <person name="Frati F."/>
        </authorList>
    </citation>
    <scope>NUCLEOTIDE SEQUENCE [LARGE SCALE GENOMIC DNA]</scope>
</reference>
<accession>A0ABP1R693</accession>
<keyword evidence="2" id="KW-0472">Membrane</keyword>
<feature type="compositionally biased region" description="Basic and acidic residues" evidence="1">
    <location>
        <begin position="443"/>
        <end position="452"/>
    </location>
</feature>
<feature type="region of interest" description="Disordered" evidence="1">
    <location>
        <begin position="220"/>
        <end position="517"/>
    </location>
</feature>
<comment type="caution">
    <text evidence="4">The sequence shown here is derived from an EMBL/GenBank/DDBJ whole genome shotgun (WGS) entry which is preliminary data.</text>
</comment>
<evidence type="ECO:0000313" key="4">
    <source>
        <dbReference type="EMBL" id="CAL8120960.1"/>
    </source>
</evidence>
<keyword evidence="2" id="KW-0812">Transmembrane</keyword>
<evidence type="ECO:0000313" key="5">
    <source>
        <dbReference type="Proteomes" id="UP001642540"/>
    </source>
</evidence>
<dbReference type="EMBL" id="CAXLJM020000065">
    <property type="protein sequence ID" value="CAL8120960.1"/>
    <property type="molecule type" value="Genomic_DNA"/>
</dbReference>
<feature type="compositionally biased region" description="Basic and acidic residues" evidence="1">
    <location>
        <begin position="220"/>
        <end position="229"/>
    </location>
</feature>
<dbReference type="Proteomes" id="UP001642540">
    <property type="component" value="Unassembled WGS sequence"/>
</dbReference>
<evidence type="ECO:0000256" key="3">
    <source>
        <dbReference type="SAM" id="SignalP"/>
    </source>
</evidence>
<keyword evidence="5" id="KW-1185">Reference proteome</keyword>
<evidence type="ECO:0008006" key="6">
    <source>
        <dbReference type="Google" id="ProtNLM"/>
    </source>
</evidence>
<feature type="transmembrane region" description="Helical" evidence="2">
    <location>
        <begin position="541"/>
        <end position="561"/>
    </location>
</feature>
<feature type="signal peptide" evidence="3">
    <location>
        <begin position="1"/>
        <end position="25"/>
    </location>
</feature>